<dbReference type="EMBL" id="NQIK02000006">
    <property type="protein sequence ID" value="KAF7569614.1"/>
    <property type="molecule type" value="Genomic_DNA"/>
</dbReference>
<dbReference type="AlphaFoldDB" id="A0A5M9KLK3"/>
<proteinExistence type="predicted"/>
<dbReference type="Proteomes" id="UP000245464">
    <property type="component" value="Chromosome 6"/>
</dbReference>
<sequence>MIPTSNTAHISNRVIKTNNKAMARLNTANLVLQADPLTATVVLALP</sequence>
<name>A0A5M9KLK3_9PLEO</name>
<evidence type="ECO:0000313" key="2">
    <source>
        <dbReference type="Proteomes" id="UP000245464"/>
    </source>
</evidence>
<dbReference type="KEGG" id="ptrr:90957122"/>
<accession>A0A5M9KLK3</accession>
<comment type="caution">
    <text evidence="1">The sequence shown here is derived from an EMBL/GenBank/DDBJ whole genome shotgun (WGS) entry which is preliminary data.</text>
</comment>
<evidence type="ECO:0000313" key="1">
    <source>
        <dbReference type="EMBL" id="KAF7569614.1"/>
    </source>
</evidence>
<dbReference type="RefSeq" id="XP_065961597.1">
    <property type="nucleotide sequence ID" value="XM_066108412.1"/>
</dbReference>
<organism evidence="1 2">
    <name type="scientific">Pyrenophora tritici-repentis</name>
    <dbReference type="NCBI Taxonomy" id="45151"/>
    <lineage>
        <taxon>Eukaryota</taxon>
        <taxon>Fungi</taxon>
        <taxon>Dikarya</taxon>
        <taxon>Ascomycota</taxon>
        <taxon>Pezizomycotina</taxon>
        <taxon>Dothideomycetes</taxon>
        <taxon>Pleosporomycetidae</taxon>
        <taxon>Pleosporales</taxon>
        <taxon>Pleosporineae</taxon>
        <taxon>Pleosporaceae</taxon>
        <taxon>Pyrenophora</taxon>
    </lineage>
</organism>
<dbReference type="GeneID" id="90957122"/>
<reference evidence="1 2" key="1">
    <citation type="journal article" date="2018" name="BMC Genomics">
        <title>Comparative genomics of the wheat fungal pathogen Pyrenophora tritici-repentis reveals chromosomal variations and genome plasticity.</title>
        <authorList>
            <person name="Moolhuijzen P."/>
            <person name="See P.T."/>
            <person name="Hane J.K."/>
            <person name="Shi G."/>
            <person name="Liu Z."/>
            <person name="Oliver R.P."/>
            <person name="Moffat C.S."/>
        </authorList>
    </citation>
    <scope>NUCLEOTIDE SEQUENCE [LARGE SCALE GENOMIC DNA]</scope>
    <source>
        <strain evidence="1">M4</strain>
    </source>
</reference>
<gene>
    <name evidence="1" type="ORF">PtrM4_120290</name>
</gene>
<protein>
    <submittedName>
        <fullName evidence="1">Uncharacterized protein</fullName>
    </submittedName>
</protein>